<dbReference type="RefSeq" id="WP_085749827.1">
    <property type="nucleotide sequence ID" value="NZ_BSPR01000002.1"/>
</dbReference>
<gene>
    <name evidence="10" type="ORF">A4W93_06360</name>
</gene>
<keyword evidence="11" id="KW-1185">Reference proteome</keyword>
<dbReference type="Gene3D" id="1.25.40.10">
    <property type="entry name" value="Tetratricopeptide repeat domain"/>
    <property type="match status" value="1"/>
</dbReference>
<proteinExistence type="predicted"/>
<dbReference type="STRING" id="946333.A4W93_06360"/>
<dbReference type="SUPFAM" id="SSF48452">
    <property type="entry name" value="TPR-like"/>
    <property type="match status" value="1"/>
</dbReference>
<keyword evidence="4" id="KW-1003">Cell membrane</keyword>
<dbReference type="AlphaFoldDB" id="A0A1W6L5T7"/>
<name>A0A1W6L5T7_9BURK</name>
<protein>
    <submittedName>
        <fullName evidence="10">Porphyrin biosynthesis protein</fullName>
    </submittedName>
</protein>
<dbReference type="GO" id="GO:0042168">
    <property type="term" value="P:heme metabolic process"/>
    <property type="evidence" value="ECO:0007669"/>
    <property type="project" value="InterPro"/>
</dbReference>
<dbReference type="OrthoDB" id="9151794at2"/>
<keyword evidence="7" id="KW-1133">Transmembrane helix</keyword>
<reference evidence="10 11" key="1">
    <citation type="submission" date="2016-04" db="EMBL/GenBank/DDBJ databases">
        <title>Complete genome sequence of natural rubber-degrading, novel Gram-negative bacterium, Rhizobacter gummiphilus strain NS21.</title>
        <authorList>
            <person name="Tabata M."/>
            <person name="Kasai D."/>
            <person name="Fukuda M."/>
        </authorList>
    </citation>
    <scope>NUCLEOTIDE SEQUENCE [LARGE SCALE GENOMIC DNA]</scope>
    <source>
        <strain evidence="10 11">NS21</strain>
    </source>
</reference>
<keyword evidence="5" id="KW-0997">Cell inner membrane</keyword>
<evidence type="ECO:0000256" key="1">
    <source>
        <dbReference type="ARBA" id="ARBA00002962"/>
    </source>
</evidence>
<evidence type="ECO:0000256" key="5">
    <source>
        <dbReference type="ARBA" id="ARBA00022519"/>
    </source>
</evidence>
<organism evidence="10 11">
    <name type="scientific">Piscinibacter gummiphilus</name>
    <dbReference type="NCBI Taxonomy" id="946333"/>
    <lineage>
        <taxon>Bacteria</taxon>
        <taxon>Pseudomonadati</taxon>
        <taxon>Pseudomonadota</taxon>
        <taxon>Betaproteobacteria</taxon>
        <taxon>Burkholderiales</taxon>
        <taxon>Sphaerotilaceae</taxon>
        <taxon>Piscinibacter</taxon>
    </lineage>
</organism>
<keyword evidence="8" id="KW-0472">Membrane</keyword>
<evidence type="ECO:0000313" key="10">
    <source>
        <dbReference type="EMBL" id="ARN19566.1"/>
    </source>
</evidence>
<evidence type="ECO:0000256" key="7">
    <source>
        <dbReference type="ARBA" id="ARBA00022989"/>
    </source>
</evidence>
<evidence type="ECO:0000256" key="6">
    <source>
        <dbReference type="ARBA" id="ARBA00022692"/>
    </source>
</evidence>
<evidence type="ECO:0000256" key="3">
    <source>
        <dbReference type="ARBA" id="ARBA00004744"/>
    </source>
</evidence>
<evidence type="ECO:0000256" key="9">
    <source>
        <dbReference type="ARBA" id="ARBA00023244"/>
    </source>
</evidence>
<evidence type="ECO:0000313" key="11">
    <source>
        <dbReference type="Proteomes" id="UP000193427"/>
    </source>
</evidence>
<keyword evidence="6" id="KW-0812">Transmembrane</keyword>
<keyword evidence="9" id="KW-0627">Porphyrin biosynthesis</keyword>
<sequence>MRFVVWFILLFIVAVVAASTLGPNDGLVSFYWGHQRTDVSLNLFLLALIGTCFVLVSAIQAINALVGLPRRAHEWRVARRDRTAQAALREALAQYFGGRYSRAHKAAQRALVIQAETPDLVQDNEFTVLGHLLAAGSLHKLQDRTRRDEALGAALELSSRSSLARPAEEGARLLAAEWALDDRDAGRALELLAELPPGVSRRTHALRLKLQATRLAHQPHEALKTARLLAKHQGFSKGAALGLLRALAFESLEGARDADQVRRVWFALEPADRRDPLVAARAAVRLAAYDQATEARSWLRPFWDRLPELAVDERAAVADALVHALDGIGPDWLPRFEVAVKAHPREAAVAFAVGCAWAERGLWGKARQLLEQATKANDLPNAARRHAWLLLARLAEEQSDTERANDCYKIAAGLA</sequence>
<comment type="pathway">
    <text evidence="3">Porphyrin-containing compound metabolism; protoheme biosynthesis.</text>
</comment>
<comment type="subcellular location">
    <subcellularLocation>
        <location evidence="2">Cell inner membrane</location>
        <topology evidence="2">Multi-pass membrane protein</topology>
    </subcellularLocation>
</comment>
<evidence type="ECO:0000256" key="4">
    <source>
        <dbReference type="ARBA" id="ARBA00022475"/>
    </source>
</evidence>
<dbReference type="Pfam" id="PF07219">
    <property type="entry name" value="HemY_N"/>
    <property type="match status" value="1"/>
</dbReference>
<dbReference type="UniPathway" id="UPA00252"/>
<dbReference type="KEGG" id="rgu:A4W93_06360"/>
<accession>A0A1W6L5T7</accession>
<dbReference type="InterPro" id="IPR011990">
    <property type="entry name" value="TPR-like_helical_dom_sf"/>
</dbReference>
<dbReference type="Proteomes" id="UP000193427">
    <property type="component" value="Chromosome"/>
</dbReference>
<dbReference type="GO" id="GO:0005886">
    <property type="term" value="C:plasma membrane"/>
    <property type="evidence" value="ECO:0007669"/>
    <property type="project" value="UniProtKB-SubCell"/>
</dbReference>
<dbReference type="InterPro" id="IPR005254">
    <property type="entry name" value="Heme_biosyn_assoc_TPR_pro"/>
</dbReference>
<dbReference type="GO" id="GO:0006779">
    <property type="term" value="P:porphyrin-containing compound biosynthetic process"/>
    <property type="evidence" value="ECO:0007669"/>
    <property type="project" value="UniProtKB-KW"/>
</dbReference>
<dbReference type="InterPro" id="IPR010817">
    <property type="entry name" value="HemY_N"/>
</dbReference>
<comment type="function">
    <text evidence="1">Involved in a late step of protoheme IX synthesis.</text>
</comment>
<evidence type="ECO:0000256" key="2">
    <source>
        <dbReference type="ARBA" id="ARBA00004429"/>
    </source>
</evidence>
<dbReference type="NCBIfam" id="TIGR00540">
    <property type="entry name" value="TPR_hemY_coli"/>
    <property type="match status" value="1"/>
</dbReference>
<evidence type="ECO:0000256" key="8">
    <source>
        <dbReference type="ARBA" id="ARBA00023136"/>
    </source>
</evidence>
<dbReference type="EMBL" id="CP015118">
    <property type="protein sequence ID" value="ARN19566.1"/>
    <property type="molecule type" value="Genomic_DNA"/>
</dbReference>